<comment type="caution">
    <text evidence="9">The sequence shown here is derived from an EMBL/GenBank/DDBJ whole genome shotgun (WGS) entry which is preliminary data.</text>
</comment>
<accession>A0A9D1G7C6</accession>
<dbReference type="Proteomes" id="UP000886893">
    <property type="component" value="Unassembled WGS sequence"/>
</dbReference>
<sequence>MILIALLLMYFAIFKQAEPYLLIPISFGVLLVNLPLGGIFEKSTDVLYSVEQLATSTGLTLEQARQFFTSLGLDVEQSYQLSKIIELVQNDADVINNLDLDLLVLNRLVDFLNQETQYSGLLGYLYYGVQTGIYPCLIFLGIGATTDFGPLISNPKSMILGAAAQIGIFITFLGALLLGFTPQEASSIGIIGGADGPTAILVTKTLAPHLLSSISIAAYSYMALVPFIQPPIIRLLTTKKERLIKMEEPTEVSKTKRILFPIIVTVVVVLLIPSCAPLIGCLMLGNLIKETGVVPKLTEAAGNTILYLVTILLGLCVGATANAETFLSLNTIKIFALGIFAFATATAGGVLIGKLMCKMTKGKINPMIGAAGVSAVPMAARVVHKEGVKEDPSNFLLMHAMGPNVAGVIGSAVAAGLLMLLFGA</sequence>
<keyword evidence="7" id="KW-0813">Transport</keyword>
<feature type="transmembrane region" description="Helical" evidence="8">
    <location>
        <begin position="395"/>
        <end position="422"/>
    </location>
</feature>
<keyword evidence="5 8" id="KW-1133">Transmembrane helix</keyword>
<feature type="transmembrane region" description="Helical" evidence="8">
    <location>
        <begin position="216"/>
        <end position="237"/>
    </location>
</feature>
<dbReference type="GO" id="GO:0016829">
    <property type="term" value="F:lyase activity"/>
    <property type="evidence" value="ECO:0007669"/>
    <property type="project" value="InterPro"/>
</dbReference>
<keyword evidence="7" id="KW-0915">Sodium</keyword>
<keyword evidence="2 7" id="KW-1003">Cell membrane</keyword>
<feature type="transmembrane region" description="Helical" evidence="8">
    <location>
        <begin position="124"/>
        <end position="146"/>
    </location>
</feature>
<dbReference type="Pfam" id="PF03977">
    <property type="entry name" value="OAD_beta"/>
    <property type="match status" value="1"/>
</dbReference>
<evidence type="ECO:0000256" key="1">
    <source>
        <dbReference type="ARBA" id="ARBA00004651"/>
    </source>
</evidence>
<dbReference type="AlphaFoldDB" id="A0A9D1G7C6"/>
<keyword evidence="6 7" id="KW-0472">Membrane</keyword>
<reference evidence="9" key="2">
    <citation type="journal article" date="2021" name="PeerJ">
        <title>Extensive microbial diversity within the chicken gut microbiome revealed by metagenomics and culture.</title>
        <authorList>
            <person name="Gilroy R."/>
            <person name="Ravi A."/>
            <person name="Getino M."/>
            <person name="Pursley I."/>
            <person name="Horton D.L."/>
            <person name="Alikhan N.F."/>
            <person name="Baker D."/>
            <person name="Gharbi K."/>
            <person name="Hall N."/>
            <person name="Watson M."/>
            <person name="Adriaenssens E.M."/>
            <person name="Foster-Nyarko E."/>
            <person name="Jarju S."/>
            <person name="Secka A."/>
            <person name="Antonio M."/>
            <person name="Oren A."/>
            <person name="Chaudhuri R.R."/>
            <person name="La Ragione R."/>
            <person name="Hildebrand F."/>
            <person name="Pallen M.J."/>
        </authorList>
    </citation>
    <scope>NUCLEOTIDE SEQUENCE</scope>
    <source>
        <strain evidence="9">14508</strain>
    </source>
</reference>
<dbReference type="InterPro" id="IPR005661">
    <property type="entry name" value="OadB_MmdB"/>
</dbReference>
<dbReference type="PIRSF" id="PIRSF015658">
    <property type="entry name" value="MmdB_OadB"/>
    <property type="match status" value="1"/>
</dbReference>
<protein>
    <submittedName>
        <fullName evidence="9">Sodium ion-translocating decarboxylase subunit beta</fullName>
    </submittedName>
</protein>
<dbReference type="GO" id="GO:0005886">
    <property type="term" value="C:plasma membrane"/>
    <property type="evidence" value="ECO:0007669"/>
    <property type="project" value="UniProtKB-SubCell"/>
</dbReference>
<gene>
    <name evidence="9" type="ORF">IAD04_01210</name>
</gene>
<name>A0A9D1G7C6_9FIRM</name>
<proteinExistence type="predicted"/>
<keyword evidence="7" id="KW-0406">Ion transport</keyword>
<evidence type="ECO:0000256" key="2">
    <source>
        <dbReference type="ARBA" id="ARBA00022475"/>
    </source>
</evidence>
<keyword evidence="4" id="KW-1278">Translocase</keyword>
<dbReference type="PANTHER" id="PTHR35806:SF1">
    <property type="entry name" value="OXALOACETATE DECARBOXYLASE BETA CHAIN 2"/>
    <property type="match status" value="1"/>
</dbReference>
<feature type="transmembrane region" description="Helical" evidence="8">
    <location>
        <begin position="334"/>
        <end position="352"/>
    </location>
</feature>
<keyword evidence="3 8" id="KW-0812">Transmembrane</keyword>
<evidence type="ECO:0000256" key="7">
    <source>
        <dbReference type="PIRNR" id="PIRNR015658"/>
    </source>
</evidence>
<reference evidence="9" key="1">
    <citation type="submission" date="2020-10" db="EMBL/GenBank/DDBJ databases">
        <authorList>
            <person name="Gilroy R."/>
        </authorList>
    </citation>
    <scope>NUCLEOTIDE SEQUENCE</scope>
    <source>
        <strain evidence="9">14508</strain>
    </source>
</reference>
<feature type="transmembrane region" description="Helical" evidence="8">
    <location>
        <begin position="305"/>
        <end position="327"/>
    </location>
</feature>
<evidence type="ECO:0000313" key="10">
    <source>
        <dbReference type="Proteomes" id="UP000886893"/>
    </source>
</evidence>
<evidence type="ECO:0000313" key="9">
    <source>
        <dbReference type="EMBL" id="HIT16984.1"/>
    </source>
</evidence>
<dbReference type="NCBIfam" id="TIGR01109">
    <property type="entry name" value="Na_pump_decarbB"/>
    <property type="match status" value="1"/>
</dbReference>
<feature type="transmembrane region" description="Helical" evidence="8">
    <location>
        <begin position="158"/>
        <end position="180"/>
    </location>
</feature>
<evidence type="ECO:0000256" key="4">
    <source>
        <dbReference type="ARBA" id="ARBA00022967"/>
    </source>
</evidence>
<evidence type="ECO:0000256" key="5">
    <source>
        <dbReference type="ARBA" id="ARBA00022989"/>
    </source>
</evidence>
<feature type="transmembrane region" description="Helical" evidence="8">
    <location>
        <begin position="258"/>
        <end position="285"/>
    </location>
</feature>
<evidence type="ECO:0000256" key="3">
    <source>
        <dbReference type="ARBA" id="ARBA00022692"/>
    </source>
</evidence>
<dbReference type="PANTHER" id="PTHR35806">
    <property type="entry name" value="OXALOACETATE DECARBOXYLASE BETA CHAIN 2"/>
    <property type="match status" value="1"/>
</dbReference>
<comment type="subcellular location">
    <subcellularLocation>
        <location evidence="1">Cell membrane</location>
        <topology evidence="1">Multi-pass membrane protein</topology>
    </subcellularLocation>
</comment>
<keyword evidence="7" id="KW-0739">Sodium transport</keyword>
<dbReference type="GO" id="GO:0006814">
    <property type="term" value="P:sodium ion transport"/>
    <property type="evidence" value="ECO:0007669"/>
    <property type="project" value="UniProtKB-UniRule"/>
</dbReference>
<organism evidence="9 10">
    <name type="scientific">Candidatus Caccosoma faecigallinarum</name>
    <dbReference type="NCBI Taxonomy" id="2840720"/>
    <lineage>
        <taxon>Bacteria</taxon>
        <taxon>Bacillati</taxon>
        <taxon>Bacillota</taxon>
        <taxon>Bacillota incertae sedis</taxon>
        <taxon>Candidatus Caccosoma</taxon>
    </lineage>
</organism>
<evidence type="ECO:0000256" key="8">
    <source>
        <dbReference type="SAM" id="Phobius"/>
    </source>
</evidence>
<evidence type="ECO:0000256" key="6">
    <source>
        <dbReference type="ARBA" id="ARBA00023136"/>
    </source>
</evidence>
<dbReference type="EMBL" id="DVKI01000039">
    <property type="protein sequence ID" value="HIT16984.1"/>
    <property type="molecule type" value="Genomic_DNA"/>
</dbReference>